<proteinExistence type="predicted"/>
<dbReference type="EMBL" id="UINC01150549">
    <property type="protein sequence ID" value="SVD43657.1"/>
    <property type="molecule type" value="Genomic_DNA"/>
</dbReference>
<feature type="non-terminal residue" evidence="1">
    <location>
        <position position="68"/>
    </location>
</feature>
<accession>A0A382VB50</accession>
<sequence>MASLAVLVVITACATRREFSERERIFTGEETIRVHVQNDNFMDARLHALGSGGRYLLGVVTGRQQAIL</sequence>
<evidence type="ECO:0000313" key="1">
    <source>
        <dbReference type="EMBL" id="SVD43657.1"/>
    </source>
</evidence>
<reference evidence="1" key="1">
    <citation type="submission" date="2018-05" db="EMBL/GenBank/DDBJ databases">
        <authorList>
            <person name="Lanie J.A."/>
            <person name="Ng W.-L."/>
            <person name="Kazmierczak K.M."/>
            <person name="Andrzejewski T.M."/>
            <person name="Davidsen T.M."/>
            <person name="Wayne K.J."/>
            <person name="Tettelin H."/>
            <person name="Glass J.I."/>
            <person name="Rusch D."/>
            <person name="Podicherti R."/>
            <person name="Tsui H.-C.T."/>
            <person name="Winkler M.E."/>
        </authorList>
    </citation>
    <scope>NUCLEOTIDE SEQUENCE</scope>
</reference>
<name>A0A382VB50_9ZZZZ</name>
<protein>
    <submittedName>
        <fullName evidence="1">Uncharacterized protein</fullName>
    </submittedName>
</protein>
<organism evidence="1">
    <name type="scientific">marine metagenome</name>
    <dbReference type="NCBI Taxonomy" id="408172"/>
    <lineage>
        <taxon>unclassified sequences</taxon>
        <taxon>metagenomes</taxon>
        <taxon>ecological metagenomes</taxon>
    </lineage>
</organism>
<gene>
    <name evidence="1" type="ORF">METZ01_LOCUS396511</name>
</gene>
<dbReference type="AlphaFoldDB" id="A0A382VB50"/>